<proteinExistence type="predicted"/>
<dbReference type="OrthoDB" id="4520428at2759"/>
<dbReference type="Pfam" id="PF03992">
    <property type="entry name" value="ABM"/>
    <property type="match status" value="2"/>
</dbReference>
<dbReference type="PANTHER" id="PTHR40624:SF1">
    <property type="entry name" value="BIOSYNTHESIS MONOOXYGENASE, PUTATIVE (AFU_ORTHOLOGUE AFUA_1G12025)-RELATED"/>
    <property type="match status" value="1"/>
</dbReference>
<dbReference type="InterPro" id="IPR011008">
    <property type="entry name" value="Dimeric_a/b-barrel"/>
</dbReference>
<evidence type="ECO:0000313" key="4">
    <source>
        <dbReference type="RefSeq" id="XP_033581960.1"/>
    </source>
</evidence>
<organism evidence="2">
    <name type="scientific">Mytilinidion resinicola</name>
    <dbReference type="NCBI Taxonomy" id="574789"/>
    <lineage>
        <taxon>Eukaryota</taxon>
        <taxon>Fungi</taxon>
        <taxon>Dikarya</taxon>
        <taxon>Ascomycota</taxon>
        <taxon>Pezizomycotina</taxon>
        <taxon>Dothideomycetes</taxon>
        <taxon>Pleosporomycetidae</taxon>
        <taxon>Mytilinidiales</taxon>
        <taxon>Mytilinidiaceae</taxon>
        <taxon>Mytilinidion</taxon>
    </lineage>
</organism>
<dbReference type="PROSITE" id="PS51725">
    <property type="entry name" value="ABM"/>
    <property type="match status" value="1"/>
</dbReference>
<dbReference type="GeneID" id="54459938"/>
<accession>A0A6A6Z1G2</accession>
<dbReference type="Gene3D" id="3.30.70.100">
    <property type="match status" value="1"/>
</dbReference>
<evidence type="ECO:0000313" key="2">
    <source>
        <dbReference type="EMBL" id="KAF2814996.1"/>
    </source>
</evidence>
<dbReference type="InterPro" id="IPR007138">
    <property type="entry name" value="ABM_dom"/>
</dbReference>
<dbReference type="Proteomes" id="UP000504636">
    <property type="component" value="Unplaced"/>
</dbReference>
<dbReference type="AlphaFoldDB" id="A0A6A6Z1G2"/>
<sequence length="224" mass="24765">MPSIVVIGHLAAASKEAKQKLIDALTKVGHYSQAQEPGVVRYAVTVSIDPQDELSVYAIEEYADQATVDAHLASDAVQDLIKTFTTDTSLFAAPTRVYTTETAFSFTRPESNKASNPFIVFATLDYKEGTREGAFDGWKAVTSESQNNEPGTLAYAILKDKEQENTIRTIEVYESEKYLWDVHAKSAAVTNNKAKYGDIRTNLKFAFLKVVAGYLHKERPSSNL</sequence>
<dbReference type="PANTHER" id="PTHR40624">
    <property type="entry name" value="BIOSYNTHESIS MONOOXYGENASE, PUTATIVE (AFU_ORTHOLOGUE AFUA_1G12025)-RELATED"/>
    <property type="match status" value="1"/>
</dbReference>
<dbReference type="RefSeq" id="XP_033581960.1">
    <property type="nucleotide sequence ID" value="XM_033719045.1"/>
</dbReference>
<keyword evidence="3" id="KW-1185">Reference proteome</keyword>
<feature type="domain" description="ABM" evidence="1">
    <location>
        <begin position="4"/>
        <end position="98"/>
    </location>
</feature>
<dbReference type="SUPFAM" id="SSF54909">
    <property type="entry name" value="Dimeric alpha+beta barrel"/>
    <property type="match status" value="2"/>
</dbReference>
<evidence type="ECO:0000259" key="1">
    <source>
        <dbReference type="PROSITE" id="PS51725"/>
    </source>
</evidence>
<reference evidence="2 4" key="1">
    <citation type="journal article" date="2020" name="Stud. Mycol.">
        <title>101 Dothideomycetes genomes: a test case for predicting lifestyles and emergence of pathogens.</title>
        <authorList>
            <person name="Haridas S."/>
            <person name="Albert R."/>
            <person name="Binder M."/>
            <person name="Bloem J."/>
            <person name="Labutti K."/>
            <person name="Salamov A."/>
            <person name="Andreopoulos B."/>
            <person name="Baker S."/>
            <person name="Barry K."/>
            <person name="Bills G."/>
            <person name="Bluhm B."/>
            <person name="Cannon C."/>
            <person name="Castanera R."/>
            <person name="Culley D."/>
            <person name="Daum C."/>
            <person name="Ezra D."/>
            <person name="Gonzalez J."/>
            <person name="Henrissat B."/>
            <person name="Kuo A."/>
            <person name="Liang C."/>
            <person name="Lipzen A."/>
            <person name="Lutzoni F."/>
            <person name="Magnuson J."/>
            <person name="Mondo S."/>
            <person name="Nolan M."/>
            <person name="Ohm R."/>
            <person name="Pangilinan J."/>
            <person name="Park H.-J."/>
            <person name="Ramirez L."/>
            <person name="Alfaro M."/>
            <person name="Sun H."/>
            <person name="Tritt A."/>
            <person name="Yoshinaga Y."/>
            <person name="Zwiers L.-H."/>
            <person name="Turgeon B."/>
            <person name="Goodwin S."/>
            <person name="Spatafora J."/>
            <person name="Crous P."/>
            <person name="Grigoriev I."/>
        </authorList>
    </citation>
    <scope>NUCLEOTIDE SEQUENCE</scope>
    <source>
        <strain evidence="2 4">CBS 304.34</strain>
    </source>
</reference>
<gene>
    <name evidence="2 4" type="ORF">BDZ99DRAFT_458948</name>
</gene>
<evidence type="ECO:0000313" key="3">
    <source>
        <dbReference type="Proteomes" id="UP000504636"/>
    </source>
</evidence>
<name>A0A6A6Z1G2_9PEZI</name>
<reference evidence="4" key="3">
    <citation type="submission" date="2025-04" db="UniProtKB">
        <authorList>
            <consortium name="RefSeq"/>
        </authorList>
    </citation>
    <scope>IDENTIFICATION</scope>
    <source>
        <strain evidence="4">CBS 304.34</strain>
    </source>
</reference>
<dbReference type="EMBL" id="MU003694">
    <property type="protein sequence ID" value="KAF2814996.1"/>
    <property type="molecule type" value="Genomic_DNA"/>
</dbReference>
<protein>
    <recommendedName>
        <fullName evidence="1">ABM domain-containing protein</fullName>
    </recommendedName>
</protein>
<reference evidence="4" key="2">
    <citation type="submission" date="2020-04" db="EMBL/GenBank/DDBJ databases">
        <authorList>
            <consortium name="NCBI Genome Project"/>
        </authorList>
    </citation>
    <scope>NUCLEOTIDE SEQUENCE</scope>
    <source>
        <strain evidence="4">CBS 304.34</strain>
    </source>
</reference>